<name>A0AAN8TAU3_SOLBU</name>
<comment type="caution">
    <text evidence="1">The sequence shown here is derived from an EMBL/GenBank/DDBJ whole genome shotgun (WGS) entry which is preliminary data.</text>
</comment>
<accession>A0AAN8TAU3</accession>
<reference evidence="1 2" key="1">
    <citation type="submission" date="2024-02" db="EMBL/GenBank/DDBJ databases">
        <title>de novo genome assembly of Solanum bulbocastanum strain 11H21.</title>
        <authorList>
            <person name="Hosaka A.J."/>
        </authorList>
    </citation>
    <scope>NUCLEOTIDE SEQUENCE [LARGE SCALE GENOMIC DNA]</scope>
    <source>
        <tissue evidence="1">Young leaves</tissue>
    </source>
</reference>
<dbReference type="Proteomes" id="UP001371456">
    <property type="component" value="Unassembled WGS sequence"/>
</dbReference>
<organism evidence="1 2">
    <name type="scientific">Solanum bulbocastanum</name>
    <name type="common">Wild potato</name>
    <dbReference type="NCBI Taxonomy" id="147425"/>
    <lineage>
        <taxon>Eukaryota</taxon>
        <taxon>Viridiplantae</taxon>
        <taxon>Streptophyta</taxon>
        <taxon>Embryophyta</taxon>
        <taxon>Tracheophyta</taxon>
        <taxon>Spermatophyta</taxon>
        <taxon>Magnoliopsida</taxon>
        <taxon>eudicotyledons</taxon>
        <taxon>Gunneridae</taxon>
        <taxon>Pentapetalae</taxon>
        <taxon>asterids</taxon>
        <taxon>lamiids</taxon>
        <taxon>Solanales</taxon>
        <taxon>Solanaceae</taxon>
        <taxon>Solanoideae</taxon>
        <taxon>Solaneae</taxon>
        <taxon>Solanum</taxon>
    </lineage>
</organism>
<proteinExistence type="predicted"/>
<protein>
    <submittedName>
        <fullName evidence="1">Uncharacterized protein</fullName>
    </submittedName>
</protein>
<evidence type="ECO:0000313" key="1">
    <source>
        <dbReference type="EMBL" id="KAK6781966.1"/>
    </source>
</evidence>
<dbReference type="AlphaFoldDB" id="A0AAN8TAU3"/>
<gene>
    <name evidence="1" type="ORF">RDI58_019762</name>
</gene>
<sequence length="60" mass="6440">MFLILKATLALDMADQEIGMDPREGTSCSPLGQRDRFPSKAQAESLVPLVPASLAPVEAR</sequence>
<dbReference type="EMBL" id="JBANQN010000008">
    <property type="protein sequence ID" value="KAK6781966.1"/>
    <property type="molecule type" value="Genomic_DNA"/>
</dbReference>
<keyword evidence="2" id="KW-1185">Reference proteome</keyword>
<evidence type="ECO:0000313" key="2">
    <source>
        <dbReference type="Proteomes" id="UP001371456"/>
    </source>
</evidence>